<dbReference type="PaxDb" id="6239-K03H1.11"/>
<dbReference type="InParanoid" id="Q21199"/>
<dbReference type="GeneID" id="186961"/>
<dbReference type="OrthoDB" id="10257471at2759"/>
<keyword evidence="2" id="KW-1185">Reference proteome</keyword>
<dbReference type="AGR" id="WB:WBGene00010546"/>
<organism evidence="1 2">
    <name type="scientific">Caenorhabditis elegans</name>
    <dbReference type="NCBI Taxonomy" id="6239"/>
    <lineage>
        <taxon>Eukaryota</taxon>
        <taxon>Metazoa</taxon>
        <taxon>Ecdysozoa</taxon>
        <taxon>Nematoda</taxon>
        <taxon>Chromadorea</taxon>
        <taxon>Rhabditida</taxon>
        <taxon>Rhabditina</taxon>
        <taxon>Rhabditomorpha</taxon>
        <taxon>Rhabditoidea</taxon>
        <taxon>Rhabditidae</taxon>
        <taxon>Peloderinae</taxon>
        <taxon>Caenorhabditis</taxon>
    </lineage>
</organism>
<evidence type="ECO:0000313" key="1">
    <source>
        <dbReference type="EMBL" id="CAA82663.1"/>
    </source>
</evidence>
<sequence length="296" mass="33325">MILGDMPLEIIREIHKGLKPTDLVNSALSNIDVMRVIVDMIPKIRAIKIGITSEKLNGKCDGDEFELHIPKVNREEIQELLHFLMPQIVNEIHSLQLENELVGDEISDEQLAQLLQLTKNAPLKQLALSEIDLERINTWTLALLAGYDKLEKVEIEGCNLGGDTEAKLLRCFQASFQTLTQIDLKGTSQITDHFSQRVSRSCPNLAYFRISDCPRVTTLSALPFIESTAFRLSDKLDVHMDNTEFDANQLQNFMRSPLFGSQSAEWSLKPVVVPLGYDKPAVLALHSSRKCVLIFV</sequence>
<evidence type="ECO:0000313" key="2">
    <source>
        <dbReference type="Proteomes" id="UP000001940"/>
    </source>
</evidence>
<accession>Q21199</accession>
<dbReference type="UCSC" id="K03H1.11">
    <property type="organism name" value="c. elegans"/>
</dbReference>
<dbReference type="SUPFAM" id="SSF52047">
    <property type="entry name" value="RNI-like"/>
    <property type="match status" value="1"/>
</dbReference>
<gene>
    <name evidence="1" type="ORF">CELE_K03H1.11</name>
    <name evidence="1 3" type="ORF">K03H1.11</name>
</gene>
<dbReference type="PIR" id="E88570">
    <property type="entry name" value="E88570"/>
</dbReference>
<reference evidence="1 2" key="1">
    <citation type="journal article" date="1998" name="Science">
        <title>Genome sequence of the nematode C. elegans: a platform for investigating biology.</title>
        <authorList>
            <consortium name="The C. elegans sequencing consortium"/>
            <person name="Sulson J.E."/>
            <person name="Waterston R."/>
        </authorList>
    </citation>
    <scope>NUCLEOTIDE SEQUENCE [LARGE SCALE GENOMIC DNA]</scope>
    <source>
        <strain evidence="1 2">Bristol N2</strain>
    </source>
</reference>
<dbReference type="eggNOG" id="ENOG502THDI">
    <property type="taxonomic scope" value="Eukaryota"/>
</dbReference>
<dbReference type="FunCoup" id="Q21199">
    <property type="interactions" value="6"/>
</dbReference>
<dbReference type="CTD" id="186961"/>
<dbReference type="Proteomes" id="UP000001940">
    <property type="component" value="Chromosome III"/>
</dbReference>
<dbReference type="STRING" id="6239.K03H1.11.1"/>
<dbReference type="InterPro" id="IPR032675">
    <property type="entry name" value="LRR_dom_sf"/>
</dbReference>
<dbReference type="AlphaFoldDB" id="Q21199"/>
<evidence type="ECO:0000313" key="3">
    <source>
        <dbReference type="WormBase" id="K03H1.11"/>
    </source>
</evidence>
<dbReference type="Bgee" id="WBGene00010546">
    <property type="expression patterns" value="Expressed in embryo and 3 other cell types or tissues"/>
</dbReference>
<protein>
    <submittedName>
        <fullName evidence="1">F-box domain-containing protein</fullName>
    </submittedName>
</protein>
<dbReference type="OMA" id="GNYWRAN"/>
<dbReference type="Gene3D" id="3.80.10.10">
    <property type="entry name" value="Ribonuclease Inhibitor"/>
    <property type="match status" value="1"/>
</dbReference>
<proteinExistence type="predicted"/>
<dbReference type="EMBL" id="BX284603">
    <property type="protein sequence ID" value="CAA82663.1"/>
    <property type="molecule type" value="Genomic_DNA"/>
</dbReference>
<dbReference type="HOGENOM" id="CLU_940843_0_0_1"/>
<dbReference type="WormBase" id="K03H1.11">
    <property type="protein sequence ID" value="CE01026"/>
    <property type="gene ID" value="WBGene00010546"/>
</dbReference>
<dbReference type="RefSeq" id="NP_499211.1">
    <property type="nucleotide sequence ID" value="NM_066810.1"/>
</dbReference>
<dbReference type="SMR" id="Q21199"/>
<name>Q21199_CAEEL</name>
<dbReference type="KEGG" id="cel:CELE_K03H1.11"/>